<dbReference type="OrthoDB" id="351146at2157"/>
<dbReference type="EMBL" id="CP065856">
    <property type="protein sequence ID" value="QPV64209.1"/>
    <property type="molecule type" value="Genomic_DNA"/>
</dbReference>
<dbReference type="Proteomes" id="UP000595001">
    <property type="component" value="Chromosome"/>
</dbReference>
<dbReference type="KEGG" id="hlt:I7X12_06180"/>
<sequence length="124" mass="13577">MNRRRLLGLLGASALATPGCLGSGMPDDAVVRAEPASRPQDDTAVRYEALPESEQEIVQTAIEEGLYHACPELPDAIHSFADRFGESAYLRYRDTTYALWIRITDMVFATSASPPEKDPSCGFL</sequence>
<dbReference type="Pfam" id="PF25934">
    <property type="entry name" value="DUF7979"/>
    <property type="match status" value="1"/>
</dbReference>
<keyword evidence="3" id="KW-1185">Reference proteome</keyword>
<evidence type="ECO:0000313" key="2">
    <source>
        <dbReference type="EMBL" id="QPV64209.1"/>
    </source>
</evidence>
<dbReference type="InterPro" id="IPR058285">
    <property type="entry name" value="DUF7979"/>
</dbReference>
<evidence type="ECO:0000313" key="3">
    <source>
        <dbReference type="Proteomes" id="UP000595001"/>
    </source>
</evidence>
<accession>A0A7T3KWJ7</accession>
<name>A0A7T3KWJ7_9EURY</name>
<evidence type="ECO:0000259" key="1">
    <source>
        <dbReference type="Pfam" id="PF25934"/>
    </source>
</evidence>
<feature type="domain" description="DUF7979" evidence="1">
    <location>
        <begin position="31"/>
        <end position="100"/>
    </location>
</feature>
<protein>
    <recommendedName>
        <fullName evidence="1">DUF7979 domain-containing protein</fullName>
    </recommendedName>
</protein>
<dbReference type="GeneID" id="60588063"/>
<proteinExistence type="predicted"/>
<organism evidence="2 3">
    <name type="scientific">Halosimplex litoreum</name>
    <dbReference type="NCBI Taxonomy" id="1198301"/>
    <lineage>
        <taxon>Archaea</taxon>
        <taxon>Methanobacteriati</taxon>
        <taxon>Methanobacteriota</taxon>
        <taxon>Stenosarchaea group</taxon>
        <taxon>Halobacteria</taxon>
        <taxon>Halobacteriales</taxon>
        <taxon>Haloarculaceae</taxon>
        <taxon>Halosimplex</taxon>
    </lineage>
</organism>
<reference evidence="2 3" key="1">
    <citation type="submission" date="2020-12" db="EMBL/GenBank/DDBJ databases">
        <title>Halosimplex halophilum sp. nov. and Halosimplex salinum sp. nov., two new members of the genus Halosimplex.</title>
        <authorList>
            <person name="Cui H.L."/>
        </authorList>
    </citation>
    <scope>NUCLEOTIDE SEQUENCE [LARGE SCALE GENOMIC DNA]</scope>
    <source>
        <strain evidence="2 3">YGH94</strain>
    </source>
</reference>
<dbReference type="RefSeq" id="WP_198062983.1">
    <property type="nucleotide sequence ID" value="NZ_CP065856.1"/>
</dbReference>
<dbReference type="AlphaFoldDB" id="A0A7T3KWJ7"/>
<gene>
    <name evidence="2" type="ORF">I7X12_06180</name>
</gene>